<dbReference type="Proteomes" id="UP001189429">
    <property type="component" value="Unassembled WGS sequence"/>
</dbReference>
<name>A0ABN9TQQ8_9DINO</name>
<organism evidence="2 3">
    <name type="scientific">Prorocentrum cordatum</name>
    <dbReference type="NCBI Taxonomy" id="2364126"/>
    <lineage>
        <taxon>Eukaryota</taxon>
        <taxon>Sar</taxon>
        <taxon>Alveolata</taxon>
        <taxon>Dinophyceae</taxon>
        <taxon>Prorocentrales</taxon>
        <taxon>Prorocentraceae</taxon>
        <taxon>Prorocentrum</taxon>
    </lineage>
</organism>
<dbReference type="InterPro" id="IPR049625">
    <property type="entry name" value="Glyco_transf_61_cat"/>
</dbReference>
<evidence type="ECO:0000259" key="1">
    <source>
        <dbReference type="Pfam" id="PF04577"/>
    </source>
</evidence>
<feature type="domain" description="Glycosyltransferase 61 catalytic" evidence="1">
    <location>
        <begin position="194"/>
        <end position="304"/>
    </location>
</feature>
<accession>A0ABN9TQQ8</accession>
<evidence type="ECO:0000313" key="3">
    <source>
        <dbReference type="Proteomes" id="UP001189429"/>
    </source>
</evidence>
<dbReference type="Pfam" id="PF04577">
    <property type="entry name" value="Glyco_transf_61"/>
    <property type="match status" value="1"/>
</dbReference>
<reference evidence="2" key="1">
    <citation type="submission" date="2023-10" db="EMBL/GenBank/DDBJ databases">
        <authorList>
            <person name="Chen Y."/>
            <person name="Shah S."/>
            <person name="Dougan E. K."/>
            <person name="Thang M."/>
            <person name="Chan C."/>
        </authorList>
    </citation>
    <scope>NUCLEOTIDE SEQUENCE [LARGE SCALE GENOMIC DNA]</scope>
</reference>
<dbReference type="EMBL" id="CAUYUJ010014982">
    <property type="protein sequence ID" value="CAK0848463.1"/>
    <property type="molecule type" value="Genomic_DNA"/>
</dbReference>
<sequence length="376" mass="42012">MALPPPMERFASRRAGSEGRRTWGSLMYEEREAFVSELTDVFVSGVDGVLFDARCRIFAIGHDEETRYYESLPPPQFVATASPLASAINLVQVWGLAPYHIIAEAMSRVYLLQRVWRADPSIPFLYGGPGNSDRLVRIMLESLFDVAPSRLTPMNSLGALVRVGKLHFADWRRMSPEGVPVRDDGRLYHYLPPRRVLQQLHSYYAQRYKGVAGATNDQPRILLWLSRGGSEKRQVAPDRESGLLKRMTEIWSTHLGSETNVRVLGKFPPFADVHRLFYTAAAVAGVHGAGLGNVLFCQTGTHVVEVACQQPHCHYFGHLSMALDFQYWFVPLTPRHAHLQRFVEPPEEELLGVVRNVAEEVAAAAGRAGHATAGEL</sequence>
<keyword evidence="3" id="KW-1185">Reference proteome</keyword>
<proteinExistence type="predicted"/>
<protein>
    <recommendedName>
        <fullName evidence="1">Glycosyltransferase 61 catalytic domain-containing protein</fullName>
    </recommendedName>
</protein>
<evidence type="ECO:0000313" key="2">
    <source>
        <dbReference type="EMBL" id="CAK0848463.1"/>
    </source>
</evidence>
<comment type="caution">
    <text evidence="2">The sequence shown here is derived from an EMBL/GenBank/DDBJ whole genome shotgun (WGS) entry which is preliminary data.</text>
</comment>
<gene>
    <name evidence="2" type="ORF">PCOR1329_LOCUS41397</name>
</gene>